<protein>
    <submittedName>
        <fullName evidence="1">Uncharacterized protein</fullName>
    </submittedName>
</protein>
<reference evidence="2" key="2">
    <citation type="submission" date="2022-03" db="EMBL/GenBank/DDBJ databases">
        <title>Draft title - Genomic analysis of global carrot germplasm unveils the trajectory of domestication and the origin of high carotenoid orange carrot.</title>
        <authorList>
            <person name="Iorizzo M."/>
            <person name="Ellison S."/>
            <person name="Senalik D."/>
            <person name="Macko-Podgorni A."/>
            <person name="Grzebelus D."/>
            <person name="Bostan H."/>
            <person name="Rolling W."/>
            <person name="Curaba J."/>
            <person name="Simon P."/>
        </authorList>
    </citation>
    <scope>NUCLEOTIDE SEQUENCE</scope>
    <source>
        <tissue evidence="2">Leaf</tissue>
    </source>
</reference>
<organism evidence="1">
    <name type="scientific">Daucus carota subsp. sativus</name>
    <name type="common">Carrot</name>
    <dbReference type="NCBI Taxonomy" id="79200"/>
    <lineage>
        <taxon>Eukaryota</taxon>
        <taxon>Viridiplantae</taxon>
        <taxon>Streptophyta</taxon>
        <taxon>Embryophyta</taxon>
        <taxon>Tracheophyta</taxon>
        <taxon>Spermatophyta</taxon>
        <taxon>Magnoliopsida</taxon>
        <taxon>eudicotyledons</taxon>
        <taxon>Gunneridae</taxon>
        <taxon>Pentapetalae</taxon>
        <taxon>asterids</taxon>
        <taxon>campanulids</taxon>
        <taxon>Apiales</taxon>
        <taxon>Apiaceae</taxon>
        <taxon>Apioideae</taxon>
        <taxon>Scandiceae</taxon>
        <taxon>Daucinae</taxon>
        <taxon>Daucus</taxon>
        <taxon>Daucus sect. Daucus</taxon>
    </lineage>
</organism>
<sequence length="172" mass="19252">MANFDAYDIQRMPLLLAMKNNIALVTAENYHLELQDLTLTRLHLAQQLNQFGTIQVSTNLDLEQLTRVSGPLSRVKARIGELEKSIIHQTHAAERIESSYMYHLGGAPLLELNDAESADIAKRRLRDTCGWTGTACLDRALDPVVRADIVQHLNGAPHRIFRRTASGDVVLE</sequence>
<dbReference type="AlphaFoldDB" id="A0A166IHU2"/>
<evidence type="ECO:0000313" key="2">
    <source>
        <dbReference type="EMBL" id="WOG84849.1"/>
    </source>
</evidence>
<reference evidence="1" key="1">
    <citation type="journal article" date="2016" name="Nat. Genet.">
        <title>A high-quality carrot genome assembly provides new insights into carotenoid accumulation and asterid genome evolution.</title>
        <authorList>
            <person name="Iorizzo M."/>
            <person name="Ellison S."/>
            <person name="Senalik D."/>
            <person name="Zeng P."/>
            <person name="Satapoomin P."/>
            <person name="Huang J."/>
            <person name="Bowman M."/>
            <person name="Iovene M."/>
            <person name="Sanseverino W."/>
            <person name="Cavagnaro P."/>
            <person name="Yildiz M."/>
            <person name="Macko-Podgorni A."/>
            <person name="Moranska E."/>
            <person name="Grzebelus E."/>
            <person name="Grzebelus D."/>
            <person name="Ashrafi H."/>
            <person name="Zheng Z."/>
            <person name="Cheng S."/>
            <person name="Spooner D."/>
            <person name="Van Deynze A."/>
            <person name="Simon P."/>
        </authorList>
    </citation>
    <scope>NUCLEOTIDE SEQUENCE [LARGE SCALE GENOMIC DNA]</scope>
    <source>
        <tissue evidence="1">Leaf</tissue>
    </source>
</reference>
<dbReference type="Gramene" id="KZN11145">
    <property type="protein sequence ID" value="KZN11145"/>
    <property type="gene ID" value="DCAR_003801"/>
</dbReference>
<dbReference type="Proteomes" id="UP000077755">
    <property type="component" value="Chromosome 1"/>
</dbReference>
<dbReference type="EMBL" id="LNRQ01000001">
    <property type="protein sequence ID" value="KZN11145.1"/>
    <property type="molecule type" value="Genomic_DNA"/>
</dbReference>
<evidence type="ECO:0000313" key="1">
    <source>
        <dbReference type="EMBL" id="KZN11145.1"/>
    </source>
</evidence>
<dbReference type="EMBL" id="CP093343">
    <property type="protein sequence ID" value="WOG84849.1"/>
    <property type="molecule type" value="Genomic_DNA"/>
</dbReference>
<evidence type="ECO:0000313" key="3">
    <source>
        <dbReference type="Proteomes" id="UP000077755"/>
    </source>
</evidence>
<gene>
    <name evidence="1" type="ORF">DCAR_003801</name>
    <name evidence="2" type="ORF">DCAR_0104034</name>
</gene>
<dbReference type="OMA" id="HAHNDEI"/>
<accession>A0A166IHU2</accession>
<name>A0A166IHU2_DAUCS</name>
<proteinExistence type="predicted"/>
<keyword evidence="3" id="KW-1185">Reference proteome</keyword>